<dbReference type="Proteomes" id="UP000003856">
    <property type="component" value="Unassembled WGS sequence"/>
</dbReference>
<dbReference type="AlphaFoldDB" id="C5T1Q9"/>
<gene>
    <name evidence="1" type="ORF">AcdelDRAFT_0839</name>
</gene>
<reference evidence="1 2" key="1">
    <citation type="submission" date="2009-05" db="EMBL/GenBank/DDBJ databases">
        <title>The draft genome of Acidovorax delafieldii 2AN.</title>
        <authorList>
            <consortium name="US DOE Joint Genome Institute (JGI-PGF)"/>
            <person name="Lucas S."/>
            <person name="Copeland A."/>
            <person name="Lapidus A."/>
            <person name="Glavina del Rio T."/>
            <person name="Tice H."/>
            <person name="Bruce D."/>
            <person name="Goodwin L."/>
            <person name="Pitluck S."/>
            <person name="Larimer F."/>
            <person name="Land M.L."/>
            <person name="Hauser L."/>
            <person name="Shelobolina E.S."/>
            <person name="Picardal F."/>
            <person name="Roden E."/>
            <person name="Emerson D."/>
        </authorList>
    </citation>
    <scope>NUCLEOTIDE SEQUENCE [LARGE SCALE GENOMIC DNA]</scope>
    <source>
        <strain evidence="1 2">2AN</strain>
    </source>
</reference>
<dbReference type="PATRIC" id="fig|573060.9.peg.4394"/>
<evidence type="ECO:0000313" key="1">
    <source>
        <dbReference type="EMBL" id="EER61627.1"/>
    </source>
</evidence>
<dbReference type="EMBL" id="ACQT01000013">
    <property type="protein sequence ID" value="EER61627.1"/>
    <property type="molecule type" value="Genomic_DNA"/>
</dbReference>
<evidence type="ECO:0000313" key="2">
    <source>
        <dbReference type="Proteomes" id="UP000003856"/>
    </source>
</evidence>
<protein>
    <submittedName>
        <fullName evidence="1">Uncharacterized protein</fullName>
    </submittedName>
</protein>
<keyword evidence="2" id="KW-1185">Reference proteome</keyword>
<name>C5T1Q9_ACIDE</name>
<comment type="caution">
    <text evidence="1">The sequence shown here is derived from an EMBL/GenBank/DDBJ whole genome shotgun (WGS) entry which is preliminary data.</text>
</comment>
<proteinExistence type="predicted"/>
<sequence length="32" mass="3785">MLTTYLLRRDTEPSQALARFIERLASQWSDDT</sequence>
<organism evidence="1 2">
    <name type="scientific">Acidovorax delafieldii 2AN</name>
    <dbReference type="NCBI Taxonomy" id="573060"/>
    <lineage>
        <taxon>Bacteria</taxon>
        <taxon>Pseudomonadati</taxon>
        <taxon>Pseudomonadota</taxon>
        <taxon>Betaproteobacteria</taxon>
        <taxon>Burkholderiales</taxon>
        <taxon>Comamonadaceae</taxon>
        <taxon>Acidovorax</taxon>
    </lineage>
</organism>
<accession>C5T1Q9</accession>